<feature type="domain" description="Retrovirus-related Pol polyprotein from transposon TNT 1-94-like beta-barrel" evidence="1">
    <location>
        <begin position="24"/>
        <end position="108"/>
    </location>
</feature>
<dbReference type="AlphaFoldDB" id="A0A3M6VMM5"/>
<evidence type="ECO:0000313" key="2">
    <source>
        <dbReference type="EMBL" id="RMX68175.1"/>
    </source>
</evidence>
<accession>A0A3M6VMM5</accession>
<proteinExistence type="predicted"/>
<keyword evidence="3" id="KW-1185">Reference proteome</keyword>
<dbReference type="Pfam" id="PF22936">
    <property type="entry name" value="Pol_BBD"/>
    <property type="match status" value="1"/>
</dbReference>
<protein>
    <recommendedName>
        <fullName evidence="1">Retrovirus-related Pol polyprotein from transposon TNT 1-94-like beta-barrel domain-containing protein</fullName>
    </recommendedName>
</protein>
<dbReference type="Proteomes" id="UP000282087">
    <property type="component" value="Unassembled WGS sequence"/>
</dbReference>
<gene>
    <name evidence="2" type="ORF">DD238_007815</name>
</gene>
<reference evidence="2 3" key="1">
    <citation type="submission" date="2018-06" db="EMBL/GenBank/DDBJ databases">
        <title>Comparative genomics of downy mildews reveals potential adaptations to biotrophy.</title>
        <authorList>
            <person name="Fletcher K."/>
            <person name="Klosterman S.J."/>
            <person name="Derevnina L."/>
            <person name="Martin F."/>
            <person name="Koike S."/>
            <person name="Reyes Chin-Wo S."/>
            <person name="Mou B."/>
            <person name="Michelmore R."/>
        </authorList>
    </citation>
    <scope>NUCLEOTIDE SEQUENCE [LARGE SCALE GENOMIC DNA]</scope>
    <source>
        <strain evidence="2 3">R14</strain>
    </source>
</reference>
<name>A0A3M6VMM5_9STRA</name>
<dbReference type="InterPro" id="IPR054722">
    <property type="entry name" value="PolX-like_BBD"/>
</dbReference>
<dbReference type="VEuPathDB" id="FungiDB:DD237_003907"/>
<evidence type="ECO:0000259" key="1">
    <source>
        <dbReference type="Pfam" id="PF22936"/>
    </source>
</evidence>
<organism evidence="2 3">
    <name type="scientific">Peronospora effusa</name>
    <dbReference type="NCBI Taxonomy" id="542832"/>
    <lineage>
        <taxon>Eukaryota</taxon>
        <taxon>Sar</taxon>
        <taxon>Stramenopiles</taxon>
        <taxon>Oomycota</taxon>
        <taxon>Peronosporomycetes</taxon>
        <taxon>Peronosporales</taxon>
        <taxon>Peronosporaceae</taxon>
        <taxon>Peronospora</taxon>
    </lineage>
</organism>
<comment type="caution">
    <text evidence="2">The sequence shown here is derived from an EMBL/GenBank/DDBJ whole genome shotgun (WGS) entry which is preliminary data.</text>
</comment>
<sequence length="125" mass="14133">MLSRQADDTINAVKNDTSDITIEWVLDSAGDCHVCTNKKILMNLRFNDGPMVFDWEGKASQYTEQIGEVELRVRNETPPHAMNSPSSSNVLFTPTGTTNLLSLDRPEQDGWDSLKFKQQQCAWLK</sequence>
<evidence type="ECO:0000313" key="3">
    <source>
        <dbReference type="Proteomes" id="UP000282087"/>
    </source>
</evidence>
<dbReference type="EMBL" id="QLLG01000102">
    <property type="protein sequence ID" value="RMX68175.1"/>
    <property type="molecule type" value="Genomic_DNA"/>
</dbReference>